<gene>
    <name evidence="2" type="ORF">LIPSTDRAFT_317631</name>
</gene>
<dbReference type="AlphaFoldDB" id="A0A1E3Q3D4"/>
<proteinExistence type="predicted"/>
<dbReference type="Proteomes" id="UP000094385">
    <property type="component" value="Unassembled WGS sequence"/>
</dbReference>
<name>A0A1E3Q3D4_LIPST</name>
<accession>A0A1E3Q3D4</accession>
<feature type="compositionally biased region" description="Polar residues" evidence="1">
    <location>
        <begin position="19"/>
        <end position="31"/>
    </location>
</feature>
<feature type="compositionally biased region" description="Basic and acidic residues" evidence="1">
    <location>
        <begin position="43"/>
        <end position="72"/>
    </location>
</feature>
<reference evidence="2 3" key="1">
    <citation type="journal article" date="2016" name="Proc. Natl. Acad. Sci. U.S.A.">
        <title>Comparative genomics of biotechnologically important yeasts.</title>
        <authorList>
            <person name="Riley R."/>
            <person name="Haridas S."/>
            <person name="Wolfe K.H."/>
            <person name="Lopes M.R."/>
            <person name="Hittinger C.T."/>
            <person name="Goeker M."/>
            <person name="Salamov A.A."/>
            <person name="Wisecaver J.H."/>
            <person name="Long T.M."/>
            <person name="Calvey C.H."/>
            <person name="Aerts A.L."/>
            <person name="Barry K.W."/>
            <person name="Choi C."/>
            <person name="Clum A."/>
            <person name="Coughlan A.Y."/>
            <person name="Deshpande S."/>
            <person name="Douglass A.P."/>
            <person name="Hanson S.J."/>
            <person name="Klenk H.-P."/>
            <person name="LaButti K.M."/>
            <person name="Lapidus A."/>
            <person name="Lindquist E.A."/>
            <person name="Lipzen A.M."/>
            <person name="Meier-Kolthoff J.P."/>
            <person name="Ohm R.A."/>
            <person name="Otillar R.P."/>
            <person name="Pangilinan J.L."/>
            <person name="Peng Y."/>
            <person name="Rokas A."/>
            <person name="Rosa C.A."/>
            <person name="Scheuner C."/>
            <person name="Sibirny A.A."/>
            <person name="Slot J.C."/>
            <person name="Stielow J.B."/>
            <person name="Sun H."/>
            <person name="Kurtzman C.P."/>
            <person name="Blackwell M."/>
            <person name="Grigoriev I.V."/>
            <person name="Jeffries T.W."/>
        </authorList>
    </citation>
    <scope>NUCLEOTIDE SEQUENCE [LARGE SCALE GENOMIC DNA]</scope>
    <source>
        <strain evidence="2 3">NRRL Y-11557</strain>
    </source>
</reference>
<feature type="region of interest" description="Disordered" evidence="1">
    <location>
        <begin position="19"/>
        <end position="85"/>
    </location>
</feature>
<keyword evidence="3" id="KW-1185">Reference proteome</keyword>
<organism evidence="2 3">
    <name type="scientific">Lipomyces starkeyi NRRL Y-11557</name>
    <dbReference type="NCBI Taxonomy" id="675824"/>
    <lineage>
        <taxon>Eukaryota</taxon>
        <taxon>Fungi</taxon>
        <taxon>Dikarya</taxon>
        <taxon>Ascomycota</taxon>
        <taxon>Saccharomycotina</taxon>
        <taxon>Lipomycetes</taxon>
        <taxon>Lipomycetales</taxon>
        <taxon>Lipomycetaceae</taxon>
        <taxon>Lipomyces</taxon>
    </lineage>
</organism>
<evidence type="ECO:0000256" key="1">
    <source>
        <dbReference type="SAM" id="MobiDB-lite"/>
    </source>
</evidence>
<dbReference type="EMBL" id="KV454296">
    <property type="protein sequence ID" value="ODQ72110.1"/>
    <property type="molecule type" value="Genomic_DNA"/>
</dbReference>
<feature type="compositionally biased region" description="Basic residues" evidence="1">
    <location>
        <begin position="32"/>
        <end position="42"/>
    </location>
</feature>
<sequence>MLPFSTSKDFVLPEFVQLESSAAESTSPSRTRSLRHSGRMLKRKAERDWDYNTHLSPDSEEKGRGGECDHPKMLQGNKRRRVESSSVLETDCMSVRYNNGEKTVAHGISQTFARQQQQQQEDDNDDEAILLKKLNLNEPKKCHSRRVSCATQ</sequence>
<evidence type="ECO:0000313" key="3">
    <source>
        <dbReference type="Proteomes" id="UP000094385"/>
    </source>
</evidence>
<evidence type="ECO:0000313" key="2">
    <source>
        <dbReference type="EMBL" id="ODQ72110.1"/>
    </source>
</evidence>
<protein>
    <submittedName>
        <fullName evidence="2">Uncharacterized protein</fullName>
    </submittedName>
</protein>